<dbReference type="Proteomes" id="UP000186670">
    <property type="component" value="Unassembled WGS sequence"/>
</dbReference>
<evidence type="ECO:0000259" key="1">
    <source>
        <dbReference type="Pfam" id="PF11074"/>
    </source>
</evidence>
<name>A0A1F5EN35_9BACT</name>
<evidence type="ECO:0000313" key="3">
    <source>
        <dbReference type="Proteomes" id="UP000186670"/>
    </source>
</evidence>
<gene>
    <name evidence="2" type="ORF">A2811_02520</name>
</gene>
<proteinExistence type="predicted"/>
<feature type="domain" description="DUF2779" evidence="1">
    <location>
        <begin position="306"/>
        <end position="430"/>
    </location>
</feature>
<dbReference type="Pfam" id="PF11074">
    <property type="entry name" value="DUF2779"/>
    <property type="match status" value="1"/>
</dbReference>
<dbReference type="InterPro" id="IPR021301">
    <property type="entry name" value="DUF2779"/>
</dbReference>
<accession>A0A1F5EN35</accession>
<reference evidence="2 3" key="1">
    <citation type="journal article" date="2016" name="Nat. Commun.">
        <title>Thousands of microbial genomes shed light on interconnected biogeochemical processes in an aquifer system.</title>
        <authorList>
            <person name="Anantharaman K."/>
            <person name="Brown C.T."/>
            <person name="Hug L.A."/>
            <person name="Sharon I."/>
            <person name="Castelle C.J."/>
            <person name="Probst A.J."/>
            <person name="Thomas B.C."/>
            <person name="Singh A."/>
            <person name="Wilkins M.J."/>
            <person name="Karaoz U."/>
            <person name="Brodie E.L."/>
            <person name="Williams K.H."/>
            <person name="Hubbard S.S."/>
            <person name="Banfield J.F."/>
        </authorList>
    </citation>
    <scope>NUCLEOTIDE SEQUENCE [LARGE SCALE GENOMIC DNA]</scope>
</reference>
<protein>
    <recommendedName>
        <fullName evidence="1">DUF2779 domain-containing protein</fullName>
    </recommendedName>
</protein>
<dbReference type="AlphaFoldDB" id="A0A1F5EN35"/>
<dbReference type="InterPro" id="IPR012337">
    <property type="entry name" value="RNaseH-like_sf"/>
</dbReference>
<dbReference type="EMBL" id="MEZZ01000025">
    <property type="protein sequence ID" value="OGD68624.1"/>
    <property type="molecule type" value="Genomic_DNA"/>
</dbReference>
<organism evidence="2 3">
    <name type="scientific">Candidatus Campbellbacteria bacterium RIFCSPHIGHO2_01_FULL_34_10</name>
    <dbReference type="NCBI Taxonomy" id="1797577"/>
    <lineage>
        <taxon>Bacteria</taxon>
        <taxon>Candidatus Campbelliibacteriota</taxon>
    </lineage>
</organism>
<evidence type="ECO:0000313" key="2">
    <source>
        <dbReference type="EMBL" id="OGD68624.1"/>
    </source>
</evidence>
<sequence>MTKKVSKTNYLIYRECGKNAWVKMHKPDVYYSYPLTEFEEGIIETGNEVDLVARDLFKGGVLVEGRYDFALTKELVEKKTPVIYQPAFETEKYQIASDILVWNESTQKYDVYEVKASNSGDDKKKKSKNELYTFDLAFQYMVLKEVGVPVGQLYLVRLNPEYVRRGDLDLRQLFTKEDFTDRVLEIEELVKNETAVAYDFLTQEKEPSGNCPCITKGRNSHCTTFLYSNPDIPKYSVHDISRIGLSKRKLEELVDGGILNILDVPDDLKLSDAQKNQIISAKTGKTMIDESGIREFLSALQYPLAFFDYETYACAIPRYDGYSPYNQIPFQFSVHIMEEPDGELIHKEFLFTENKNPDMEMIKALQEMIPTKGSVVSWHKSFEIGRNNDLAKRNPEYKKFIDNLNDRMVDLEDIFKAQFYVHPDFKGKTSIKYALPALVPELSYKKLEIKEGGTASNTWNQIVIGGYSKEDSEKQKKNLLEYCKLDTFAMVKIFEHLRDLVK</sequence>
<dbReference type="SUPFAM" id="SSF53098">
    <property type="entry name" value="Ribonuclease H-like"/>
    <property type="match status" value="1"/>
</dbReference>
<comment type="caution">
    <text evidence="2">The sequence shown here is derived from an EMBL/GenBank/DDBJ whole genome shotgun (WGS) entry which is preliminary data.</text>
</comment>